<dbReference type="GO" id="GO:0008289">
    <property type="term" value="F:lipid binding"/>
    <property type="evidence" value="ECO:0007669"/>
    <property type="project" value="InterPro"/>
</dbReference>
<feature type="coiled-coil region" evidence="11">
    <location>
        <begin position="70"/>
        <end position="101"/>
    </location>
</feature>
<keyword evidence="6 9" id="KW-0371">Homeobox</keyword>
<dbReference type="SUPFAM" id="SSF46689">
    <property type="entry name" value="Homeodomain-like"/>
    <property type="match status" value="1"/>
</dbReference>
<evidence type="ECO:0000259" key="13">
    <source>
        <dbReference type="PROSITE" id="PS50848"/>
    </source>
</evidence>
<dbReference type="Gene3D" id="1.10.10.60">
    <property type="entry name" value="Homeodomain-like"/>
    <property type="match status" value="1"/>
</dbReference>
<dbReference type="PANTHER" id="PTHR45950">
    <property type="entry name" value="HOMEOBOX-LEUCINE ZIPPER PROTEIN ATHB-14"/>
    <property type="match status" value="1"/>
</dbReference>
<dbReference type="InterPro" id="IPR009057">
    <property type="entry name" value="Homeodomain-like_sf"/>
</dbReference>
<dbReference type="InterPro" id="IPR023393">
    <property type="entry name" value="START-like_dom_sf"/>
</dbReference>
<dbReference type="PANTHER" id="PTHR45950:SF1">
    <property type="entry name" value="HOMEOBOX-LEUCINE ZIPPER PROTEIN ATHB-15"/>
    <property type="match status" value="1"/>
</dbReference>
<keyword evidence="8 9" id="KW-0539">Nucleus</keyword>
<comment type="subcellular location">
    <subcellularLocation>
        <location evidence="1 9 10">Nucleus</location>
    </subcellularLocation>
</comment>
<dbReference type="CDD" id="cd00086">
    <property type="entry name" value="homeodomain"/>
    <property type="match status" value="1"/>
</dbReference>
<dbReference type="SUPFAM" id="SSF55961">
    <property type="entry name" value="Bet v1-like"/>
    <property type="match status" value="1"/>
</dbReference>
<dbReference type="PROSITE" id="PS50848">
    <property type="entry name" value="START"/>
    <property type="match status" value="1"/>
</dbReference>
<protein>
    <submittedName>
        <fullName evidence="14">Homeobox-leucine zipper protein HOX29</fullName>
    </submittedName>
</protein>
<evidence type="ECO:0000313" key="15">
    <source>
        <dbReference type="Proteomes" id="UP000095767"/>
    </source>
</evidence>
<organism evidence="14 15">
    <name type="scientific">Dichanthelium oligosanthes</name>
    <dbReference type="NCBI Taxonomy" id="888268"/>
    <lineage>
        <taxon>Eukaryota</taxon>
        <taxon>Viridiplantae</taxon>
        <taxon>Streptophyta</taxon>
        <taxon>Embryophyta</taxon>
        <taxon>Tracheophyta</taxon>
        <taxon>Spermatophyta</taxon>
        <taxon>Magnoliopsida</taxon>
        <taxon>Liliopsida</taxon>
        <taxon>Poales</taxon>
        <taxon>Poaceae</taxon>
        <taxon>PACMAD clade</taxon>
        <taxon>Panicoideae</taxon>
        <taxon>Panicodae</taxon>
        <taxon>Paniceae</taxon>
        <taxon>Dichantheliinae</taxon>
        <taxon>Dichanthelium</taxon>
    </lineage>
</organism>
<evidence type="ECO:0000256" key="11">
    <source>
        <dbReference type="SAM" id="Coils"/>
    </source>
</evidence>
<dbReference type="InterPro" id="IPR001356">
    <property type="entry name" value="HD"/>
</dbReference>
<dbReference type="OrthoDB" id="1867783at2759"/>
<proteinExistence type="inferred from homology"/>
<dbReference type="AlphaFoldDB" id="A0A1E5V3I0"/>
<dbReference type="InterPro" id="IPR002913">
    <property type="entry name" value="START_lipid-bd_dom"/>
</dbReference>
<dbReference type="PROSITE" id="PS50071">
    <property type="entry name" value="HOMEOBOX_2"/>
    <property type="match status" value="1"/>
</dbReference>
<evidence type="ECO:0000313" key="14">
    <source>
        <dbReference type="EMBL" id="OEL19604.1"/>
    </source>
</evidence>
<dbReference type="EMBL" id="LWDX02053029">
    <property type="protein sequence ID" value="OEL19604.1"/>
    <property type="molecule type" value="Genomic_DNA"/>
</dbReference>
<evidence type="ECO:0000256" key="3">
    <source>
        <dbReference type="ARBA" id="ARBA00023015"/>
    </source>
</evidence>
<dbReference type="Pfam" id="PF01852">
    <property type="entry name" value="START"/>
    <property type="match status" value="1"/>
</dbReference>
<reference evidence="14 15" key="1">
    <citation type="submission" date="2016-09" db="EMBL/GenBank/DDBJ databases">
        <title>The draft genome of Dichanthelium oligosanthes: A C3 panicoid grass species.</title>
        <authorList>
            <person name="Studer A.J."/>
            <person name="Schnable J.C."/>
            <person name="Brutnell T.P."/>
        </authorList>
    </citation>
    <scope>NUCLEOTIDE SEQUENCE [LARGE SCALE GENOMIC DNA]</scope>
    <source>
        <strain evidence="15">cv. Kellogg 1175</strain>
        <tissue evidence="14">Leaf</tissue>
    </source>
</reference>
<evidence type="ECO:0000256" key="6">
    <source>
        <dbReference type="ARBA" id="ARBA00023155"/>
    </source>
</evidence>
<dbReference type="STRING" id="888268.A0A1E5V3I0"/>
<name>A0A1E5V3I0_9POAL</name>
<feature type="DNA-binding region" description="Homeobox" evidence="9">
    <location>
        <begin position="3"/>
        <end position="65"/>
    </location>
</feature>
<comment type="similarity">
    <text evidence="2">Belongs to the HD-ZIP homeobox family. Class III subfamily.</text>
</comment>
<evidence type="ECO:0000256" key="4">
    <source>
        <dbReference type="ARBA" id="ARBA00023054"/>
    </source>
</evidence>
<dbReference type="Proteomes" id="UP000095767">
    <property type="component" value="Unassembled WGS sequence"/>
</dbReference>
<evidence type="ECO:0000256" key="2">
    <source>
        <dbReference type="ARBA" id="ARBA00010338"/>
    </source>
</evidence>
<dbReference type="SMART" id="SM00234">
    <property type="entry name" value="START"/>
    <property type="match status" value="1"/>
</dbReference>
<evidence type="ECO:0000256" key="1">
    <source>
        <dbReference type="ARBA" id="ARBA00004123"/>
    </source>
</evidence>
<dbReference type="InterPro" id="IPR044830">
    <property type="entry name" value="HD-Zip_III"/>
</dbReference>
<keyword evidence="7" id="KW-0804">Transcription</keyword>
<sequence length="822" mass="89255">MDASKYVRYTPEQVEALERLYYECPKPSSLRRQQLVRDCPVLANVDPKQIKVWFQNRRCREKQRKESSRLQALNRKLTAMNKLLMEENDRLQKQVSQLVYENGYYRQQTQSAGLATTDTSCESVVTSGQQNVVGAGQPQAQPRDASPAGLMSIAEETLTEFLSKATGTAVEWVQMPGMKPGPDSIGIIAISHGCAGVAARACGLVGMEPAKVAEILKDRPLWLRDCRSMEVVNVLPAGNNGTIELLYMQLYAPMTLAPARDFWLLRYTSILDDGSLVVSFYAGNIYSIIVRPLYESSAMVAQKMSMAALRYLRQVAHEDTHSVITGWGRQPTALRALSQKLTRGFNEALNGLADDGWSVIESDGVDDVCVSVNSSPSKVINCNAAFNNGLPIVSSSVLCAKASMLLQDVSPPALLRFMREQRSQWADSNLDALFASAMKPNFCNLPMSRLGGFSGQVILPLAHTFDPEEFLEVIKLGNASTYQDALMHRDLFLLQMYNGVDENTVGTCSELLFAPIDASFSDDSPLLPSGFRIIPIDSPLDTSSPNCTLDLASTLEVGTPRSRIPGGGGSGKAACAGSKAVMTIAFQFAFESHLQDSVATMARQYMRSIIASVQRIALALSSSRLVPQVGGVSHAPAAAVASPEAATLSRWICQSYRFHFGAELIKSADASECETGLKALWHHASAILCCSLKVCSENCFGVARSGLLSSGLTQDYTSSMQAMPVFTFANQSGLDMLETTLVALQDITLEKVLGDQGRKNLCAELPGVVEQGFACIPGGLCVSGLGRPVSYEKALAWKVLDDDSAAHCICFMFVNWSFVSSM</sequence>
<keyword evidence="4 11" id="KW-0175">Coiled coil</keyword>
<dbReference type="Pfam" id="PF00046">
    <property type="entry name" value="Homeodomain"/>
    <property type="match status" value="1"/>
</dbReference>
<dbReference type="InterPro" id="IPR013978">
    <property type="entry name" value="MEKHLA"/>
</dbReference>
<dbReference type="SMART" id="SM00389">
    <property type="entry name" value="HOX"/>
    <property type="match status" value="1"/>
</dbReference>
<dbReference type="GO" id="GO:0003677">
    <property type="term" value="F:DNA binding"/>
    <property type="evidence" value="ECO:0007669"/>
    <property type="project" value="UniProtKB-UniRule"/>
</dbReference>
<dbReference type="GO" id="GO:0005634">
    <property type="term" value="C:nucleus"/>
    <property type="evidence" value="ECO:0007669"/>
    <property type="project" value="UniProtKB-SubCell"/>
</dbReference>
<evidence type="ECO:0000256" key="10">
    <source>
        <dbReference type="RuleBase" id="RU000682"/>
    </source>
</evidence>
<evidence type="ECO:0000259" key="12">
    <source>
        <dbReference type="PROSITE" id="PS50071"/>
    </source>
</evidence>
<evidence type="ECO:0000256" key="7">
    <source>
        <dbReference type="ARBA" id="ARBA00023163"/>
    </source>
</evidence>
<accession>A0A1E5V3I0</accession>
<evidence type="ECO:0000256" key="9">
    <source>
        <dbReference type="PROSITE-ProRule" id="PRU00108"/>
    </source>
</evidence>
<comment type="caution">
    <text evidence="14">The sequence shown here is derived from an EMBL/GenBank/DDBJ whole genome shotgun (WGS) entry which is preliminary data.</text>
</comment>
<keyword evidence="5 9" id="KW-0238">DNA-binding</keyword>
<gene>
    <name evidence="14" type="ORF">BAE44_0019377</name>
</gene>
<dbReference type="GO" id="GO:0003700">
    <property type="term" value="F:DNA-binding transcription factor activity"/>
    <property type="evidence" value="ECO:0007669"/>
    <property type="project" value="InterPro"/>
</dbReference>
<keyword evidence="15" id="KW-1185">Reference proteome</keyword>
<dbReference type="Gene3D" id="3.30.530.20">
    <property type="match status" value="1"/>
</dbReference>
<evidence type="ECO:0000256" key="8">
    <source>
        <dbReference type="ARBA" id="ARBA00023242"/>
    </source>
</evidence>
<feature type="domain" description="START" evidence="13">
    <location>
        <begin position="143"/>
        <end position="278"/>
    </location>
</feature>
<evidence type="ECO:0000256" key="5">
    <source>
        <dbReference type="ARBA" id="ARBA00023125"/>
    </source>
</evidence>
<dbReference type="CDD" id="cd14686">
    <property type="entry name" value="bZIP"/>
    <property type="match status" value="1"/>
</dbReference>
<feature type="domain" description="Homeobox" evidence="12">
    <location>
        <begin position="1"/>
        <end position="64"/>
    </location>
</feature>
<keyword evidence="3" id="KW-0805">Transcription regulation</keyword>
<dbReference type="Pfam" id="PF08670">
    <property type="entry name" value="MEKHLA"/>
    <property type="match status" value="2"/>
</dbReference>